<reference evidence="8 9" key="1">
    <citation type="submission" date="2019-03" db="EMBL/GenBank/DDBJ databases">
        <title>Genomic Encyclopedia of Type Strains, Phase IV (KMG-IV): sequencing the most valuable type-strain genomes for metagenomic binning, comparative biology and taxonomic classification.</title>
        <authorList>
            <person name="Goeker M."/>
        </authorList>
    </citation>
    <scope>NUCLEOTIDE SEQUENCE [LARGE SCALE GENOMIC DNA]</scope>
    <source>
        <strain evidence="8 9">DSM 25082</strain>
    </source>
</reference>
<dbReference type="AlphaFoldDB" id="A0A4R6MWQ2"/>
<dbReference type="Pfam" id="PF19358">
    <property type="entry name" value="DUF5935"/>
    <property type="match status" value="1"/>
</dbReference>
<feature type="transmembrane region" description="Helical" evidence="5">
    <location>
        <begin position="201"/>
        <end position="230"/>
    </location>
</feature>
<dbReference type="GO" id="GO:0016020">
    <property type="term" value="C:membrane"/>
    <property type="evidence" value="ECO:0007669"/>
    <property type="project" value="UniProtKB-SubCell"/>
</dbReference>
<feature type="domain" description="O-antigen ligase-related" evidence="6">
    <location>
        <begin position="201"/>
        <end position="339"/>
    </location>
</feature>
<dbReference type="PANTHER" id="PTHR37422">
    <property type="entry name" value="TEICHURONIC ACID BIOSYNTHESIS PROTEIN TUAE"/>
    <property type="match status" value="1"/>
</dbReference>
<feature type="transmembrane region" description="Helical" evidence="5">
    <location>
        <begin position="129"/>
        <end position="151"/>
    </location>
</feature>
<evidence type="ECO:0000256" key="4">
    <source>
        <dbReference type="ARBA" id="ARBA00023136"/>
    </source>
</evidence>
<feature type="transmembrane region" description="Helical" evidence="5">
    <location>
        <begin position="322"/>
        <end position="344"/>
    </location>
</feature>
<dbReference type="InterPro" id="IPR051533">
    <property type="entry name" value="WaaL-like"/>
</dbReference>
<evidence type="ECO:0000259" key="7">
    <source>
        <dbReference type="Pfam" id="PF19358"/>
    </source>
</evidence>
<dbReference type="InterPro" id="IPR045979">
    <property type="entry name" value="DUF5935"/>
</dbReference>
<comment type="caution">
    <text evidence="8">The sequence shown here is derived from an EMBL/GenBank/DDBJ whole genome shotgun (WGS) entry which is preliminary data.</text>
</comment>
<keyword evidence="8" id="KW-0436">Ligase</keyword>
<keyword evidence="2 5" id="KW-0812">Transmembrane</keyword>
<evidence type="ECO:0000313" key="8">
    <source>
        <dbReference type="EMBL" id="TDP06539.1"/>
    </source>
</evidence>
<comment type="subcellular location">
    <subcellularLocation>
        <location evidence="1">Membrane</location>
        <topology evidence="1">Multi-pass membrane protein</topology>
    </subcellularLocation>
</comment>
<feature type="transmembrane region" description="Helical" evidence="5">
    <location>
        <begin position="43"/>
        <end position="64"/>
    </location>
</feature>
<evidence type="ECO:0000313" key="9">
    <source>
        <dbReference type="Proteomes" id="UP000295357"/>
    </source>
</evidence>
<feature type="domain" description="DUF5935" evidence="7">
    <location>
        <begin position="1"/>
        <end position="156"/>
    </location>
</feature>
<sequence>MRDLIIVAICVFGSLVALRKPWIGVLVWTWLSLMNPHRYAWGFAYDAPLAAMSAACTLLGLMATRDRRWPISNAPTAWFVVFMVWMTISWLAGLSPKDDYEQWNKVMKIDLMILVAIALIASKEQILGFAWVAVGSLALLGAKGGVFTVMTGGNYRVWGPPGSFIGGNNEFALALAITIPLMRFLQLQLQSKWGRHAMSAGMVLCAAAALGSHSRGGLLAVSAMGLLMWWRGRNRFVGGVVIACIALLLVAFMPDQWGDRMQTIETYQEDRSAMGRIAAWNLAWNASFHYPFGVGFNAARQELFLAFSDYGLEFGTPVAHSIYFQVLGHHGLGGLAIFLIMWVVTYRWAGWLRVHGAQMSETRWVSDLGAMCQVSLVGYAVGGAFLSLAYFDLPYIVMVLVVVSRAWLEKRRWQTEIYPQRAWWHRVPGLRGPGGGLSEVQMLEATAVGSTEKK</sequence>
<feature type="transmembrane region" description="Helical" evidence="5">
    <location>
        <begin position="388"/>
        <end position="408"/>
    </location>
</feature>
<feature type="transmembrane region" description="Helical" evidence="5">
    <location>
        <begin position="76"/>
        <end position="94"/>
    </location>
</feature>
<evidence type="ECO:0000256" key="5">
    <source>
        <dbReference type="SAM" id="Phobius"/>
    </source>
</evidence>
<dbReference type="Pfam" id="PF04932">
    <property type="entry name" value="Wzy_C"/>
    <property type="match status" value="1"/>
</dbReference>
<gene>
    <name evidence="8" type="ORF">DFR39_1087</name>
</gene>
<accession>A0A4R6MWQ2</accession>
<dbReference type="RefSeq" id="WP_133604608.1">
    <property type="nucleotide sequence ID" value="NZ_JAUFPJ010000009.1"/>
</dbReference>
<feature type="transmembrane region" description="Helical" evidence="5">
    <location>
        <begin position="171"/>
        <end position="189"/>
    </location>
</feature>
<dbReference type="NCBIfam" id="TIGR03097">
    <property type="entry name" value="PEP_O_lig_1"/>
    <property type="match status" value="1"/>
</dbReference>
<protein>
    <submittedName>
        <fullName evidence="8">Putative O-glycosylation ligase (Exosortase A-associated)</fullName>
    </submittedName>
</protein>
<keyword evidence="3 5" id="KW-1133">Transmembrane helix</keyword>
<keyword evidence="4 5" id="KW-0472">Membrane</keyword>
<dbReference type="PANTHER" id="PTHR37422:SF13">
    <property type="entry name" value="LIPOPOLYSACCHARIDE BIOSYNTHESIS PROTEIN PA4999-RELATED"/>
    <property type="match status" value="1"/>
</dbReference>
<proteinExistence type="predicted"/>
<organism evidence="8 9">
    <name type="scientific">Roseateles asaccharophilus</name>
    <dbReference type="NCBI Taxonomy" id="582607"/>
    <lineage>
        <taxon>Bacteria</taxon>
        <taxon>Pseudomonadati</taxon>
        <taxon>Pseudomonadota</taxon>
        <taxon>Betaproteobacteria</taxon>
        <taxon>Burkholderiales</taxon>
        <taxon>Sphaerotilaceae</taxon>
        <taxon>Roseateles</taxon>
    </lineage>
</organism>
<dbReference type="Proteomes" id="UP000295357">
    <property type="component" value="Unassembled WGS sequence"/>
</dbReference>
<dbReference type="EMBL" id="SNXE01000008">
    <property type="protein sequence ID" value="TDP06539.1"/>
    <property type="molecule type" value="Genomic_DNA"/>
</dbReference>
<dbReference type="InterPro" id="IPR017528">
    <property type="entry name" value="CHP03097O-antigen_lig-rel"/>
</dbReference>
<dbReference type="GO" id="GO:0016874">
    <property type="term" value="F:ligase activity"/>
    <property type="evidence" value="ECO:0007669"/>
    <property type="project" value="UniProtKB-KW"/>
</dbReference>
<evidence type="ECO:0000259" key="6">
    <source>
        <dbReference type="Pfam" id="PF04932"/>
    </source>
</evidence>
<keyword evidence="9" id="KW-1185">Reference proteome</keyword>
<evidence type="ECO:0000256" key="2">
    <source>
        <dbReference type="ARBA" id="ARBA00022692"/>
    </source>
</evidence>
<feature type="transmembrane region" description="Helical" evidence="5">
    <location>
        <begin position="106"/>
        <end position="122"/>
    </location>
</feature>
<evidence type="ECO:0000256" key="1">
    <source>
        <dbReference type="ARBA" id="ARBA00004141"/>
    </source>
</evidence>
<dbReference type="OrthoDB" id="9772644at2"/>
<dbReference type="InterPro" id="IPR007016">
    <property type="entry name" value="O-antigen_ligase-rel_domated"/>
</dbReference>
<name>A0A4R6MWQ2_9BURK</name>
<evidence type="ECO:0000256" key="3">
    <source>
        <dbReference type="ARBA" id="ARBA00022989"/>
    </source>
</evidence>
<feature type="transmembrane region" description="Helical" evidence="5">
    <location>
        <begin position="236"/>
        <end position="253"/>
    </location>
</feature>